<sequence>MKSGAILRNGGQILISSLLQNSCKAVFGVPGESYLTALDALWQRANLIRYITCRHEGGACFMAAAYADATGEPGVCFVTRGPGAMNAAIGLHAAYQGSTPLILLVGQISTAHRDREAFQELDYRRVFGPMCKWVAEIDHPSRIPEYVNRAWRTAISGRPGPVVLVLPEDMLKAECDTPDLKPAMATPVAPLAADMAAIETMLARAKRPLLLLGGANWTQAGHDAIIQAAENFGLPVAVGFRRQGLFPHDHPNYIGNLGFGGAPMPNDYCREADLILAVGSRLGDGTTLKFSLIPSPVAHCPLVHVHPGAEELGRLYQADLLVQADPNAFAVALAAIAAPGGTPGRAAIRASARQRYLAMLDLAVQPGPVDMGAVMRFLSQRLPADAFVTTGAGNASDWPNIHFRYRRFRGALAPVCGAMGFGVPAAVAAKIADPDAPAIYIGGDGDFLMNGQEFATAIQYGLDPIFIVVDNRSYGTIRMHQERAFPGRNSGTGLTNPEFATVAIGYGGHGETVEATDDFEPAFERALASGKAAVIHVKVGADHLGPNMTVSALNSRRTVRQRLSN</sequence>
<comment type="caution">
    <text evidence="7">The sequence shown here is derived from an EMBL/GenBank/DDBJ whole genome shotgun (WGS) entry which is preliminary data.</text>
</comment>
<dbReference type="InterPro" id="IPR029061">
    <property type="entry name" value="THDP-binding"/>
</dbReference>
<keyword evidence="2 3" id="KW-0786">Thiamine pyrophosphate</keyword>
<dbReference type="GO" id="GO:0050660">
    <property type="term" value="F:flavin adenine dinucleotide binding"/>
    <property type="evidence" value="ECO:0007669"/>
    <property type="project" value="TreeGrafter"/>
</dbReference>
<protein>
    <submittedName>
        <fullName evidence="7">Acetolactate synthase-1/2/3 large subunit</fullName>
    </submittedName>
</protein>
<dbReference type="SUPFAM" id="SSF52518">
    <property type="entry name" value="Thiamin diphosphate-binding fold (THDP-binding)"/>
    <property type="match status" value="2"/>
</dbReference>
<dbReference type="InterPro" id="IPR029035">
    <property type="entry name" value="DHS-like_NAD/FAD-binding_dom"/>
</dbReference>
<evidence type="ECO:0000256" key="3">
    <source>
        <dbReference type="RuleBase" id="RU362132"/>
    </source>
</evidence>
<reference evidence="7 8" key="1">
    <citation type="submission" date="2018-05" db="EMBL/GenBank/DDBJ databases">
        <title>Genomic Encyclopedia of Type Strains, Phase IV (KMG-IV): sequencing the most valuable type-strain genomes for metagenomic binning, comparative biology and taxonomic classification.</title>
        <authorList>
            <person name="Goeker M."/>
        </authorList>
    </citation>
    <scope>NUCLEOTIDE SEQUENCE [LARGE SCALE GENOMIC DNA]</scope>
    <source>
        <strain evidence="7 8">DSM 2626</strain>
    </source>
</reference>
<dbReference type="Pfam" id="PF00205">
    <property type="entry name" value="TPP_enzyme_M"/>
    <property type="match status" value="1"/>
</dbReference>
<feature type="domain" description="Thiamine pyrophosphate enzyme central" evidence="4">
    <location>
        <begin position="198"/>
        <end position="333"/>
    </location>
</feature>
<evidence type="ECO:0000256" key="1">
    <source>
        <dbReference type="ARBA" id="ARBA00007812"/>
    </source>
</evidence>
<dbReference type="CDD" id="cd07035">
    <property type="entry name" value="TPP_PYR_POX_like"/>
    <property type="match status" value="1"/>
</dbReference>
<name>A0A8E2WHY3_RHILI</name>
<evidence type="ECO:0000256" key="2">
    <source>
        <dbReference type="ARBA" id="ARBA00023052"/>
    </source>
</evidence>
<dbReference type="GO" id="GO:0000287">
    <property type="term" value="F:magnesium ion binding"/>
    <property type="evidence" value="ECO:0007669"/>
    <property type="project" value="InterPro"/>
</dbReference>
<dbReference type="PANTHER" id="PTHR18968">
    <property type="entry name" value="THIAMINE PYROPHOSPHATE ENZYMES"/>
    <property type="match status" value="1"/>
</dbReference>
<comment type="similarity">
    <text evidence="1 3">Belongs to the TPP enzyme family.</text>
</comment>
<dbReference type="GO" id="GO:0005948">
    <property type="term" value="C:acetolactate synthase complex"/>
    <property type="evidence" value="ECO:0007669"/>
    <property type="project" value="TreeGrafter"/>
</dbReference>
<dbReference type="SUPFAM" id="SSF52467">
    <property type="entry name" value="DHS-like NAD/FAD-binding domain"/>
    <property type="match status" value="1"/>
</dbReference>
<evidence type="ECO:0000313" key="7">
    <source>
        <dbReference type="EMBL" id="PWJ93146.1"/>
    </source>
</evidence>
<dbReference type="InterPro" id="IPR011766">
    <property type="entry name" value="TPP_enzyme_TPP-bd"/>
</dbReference>
<dbReference type="CDD" id="cd00568">
    <property type="entry name" value="TPP_enzymes"/>
    <property type="match status" value="1"/>
</dbReference>
<gene>
    <name evidence="7" type="ORF">C8D77_102926</name>
</gene>
<dbReference type="NCBIfam" id="NF006052">
    <property type="entry name" value="PRK08199.1"/>
    <property type="match status" value="1"/>
</dbReference>
<dbReference type="AlphaFoldDB" id="A0A8E2WHY3"/>
<organism evidence="7 8">
    <name type="scientific">Rhizobium loti</name>
    <name type="common">Mesorhizobium loti</name>
    <dbReference type="NCBI Taxonomy" id="381"/>
    <lineage>
        <taxon>Bacteria</taxon>
        <taxon>Pseudomonadati</taxon>
        <taxon>Pseudomonadota</taxon>
        <taxon>Alphaproteobacteria</taxon>
        <taxon>Hyphomicrobiales</taxon>
        <taxon>Phyllobacteriaceae</taxon>
        <taxon>Mesorhizobium</taxon>
    </lineage>
</organism>
<evidence type="ECO:0000259" key="4">
    <source>
        <dbReference type="Pfam" id="PF00205"/>
    </source>
</evidence>
<dbReference type="GO" id="GO:0009099">
    <property type="term" value="P:L-valine biosynthetic process"/>
    <property type="evidence" value="ECO:0007669"/>
    <property type="project" value="TreeGrafter"/>
</dbReference>
<dbReference type="GeneID" id="61051954"/>
<dbReference type="Pfam" id="PF02775">
    <property type="entry name" value="TPP_enzyme_C"/>
    <property type="match status" value="1"/>
</dbReference>
<evidence type="ECO:0000259" key="6">
    <source>
        <dbReference type="Pfam" id="PF02776"/>
    </source>
</evidence>
<dbReference type="InterPro" id="IPR012001">
    <property type="entry name" value="Thiamin_PyroP_enz_TPP-bd_dom"/>
</dbReference>
<evidence type="ECO:0000259" key="5">
    <source>
        <dbReference type="Pfam" id="PF02775"/>
    </source>
</evidence>
<dbReference type="Proteomes" id="UP000245631">
    <property type="component" value="Unassembled WGS sequence"/>
</dbReference>
<dbReference type="Gene3D" id="3.40.50.1220">
    <property type="entry name" value="TPP-binding domain"/>
    <property type="match status" value="1"/>
</dbReference>
<dbReference type="PANTHER" id="PTHR18968:SF120">
    <property type="entry name" value="ACETOLACTATE SYNTHASE LARGE SUBUNIT"/>
    <property type="match status" value="1"/>
</dbReference>
<dbReference type="GO" id="GO:0003984">
    <property type="term" value="F:acetolactate synthase activity"/>
    <property type="evidence" value="ECO:0007669"/>
    <property type="project" value="TreeGrafter"/>
</dbReference>
<dbReference type="InterPro" id="IPR012000">
    <property type="entry name" value="Thiamin_PyroP_enz_cen_dom"/>
</dbReference>
<dbReference type="GO" id="GO:0030976">
    <property type="term" value="F:thiamine pyrophosphate binding"/>
    <property type="evidence" value="ECO:0007669"/>
    <property type="project" value="InterPro"/>
</dbReference>
<dbReference type="GO" id="GO:0009097">
    <property type="term" value="P:isoleucine biosynthetic process"/>
    <property type="evidence" value="ECO:0007669"/>
    <property type="project" value="TreeGrafter"/>
</dbReference>
<dbReference type="Gene3D" id="3.40.50.970">
    <property type="match status" value="2"/>
</dbReference>
<accession>A0A8E2WHY3</accession>
<dbReference type="Pfam" id="PF02776">
    <property type="entry name" value="TPP_enzyme_N"/>
    <property type="match status" value="1"/>
</dbReference>
<dbReference type="EMBL" id="QGGH01000002">
    <property type="protein sequence ID" value="PWJ93146.1"/>
    <property type="molecule type" value="Genomic_DNA"/>
</dbReference>
<feature type="domain" description="Thiamine pyrophosphate enzyme TPP-binding" evidence="5">
    <location>
        <begin position="391"/>
        <end position="537"/>
    </location>
</feature>
<dbReference type="RefSeq" id="WP_109663134.1">
    <property type="nucleotide sequence ID" value="NZ_QGGH01000002.1"/>
</dbReference>
<proteinExistence type="inferred from homology"/>
<dbReference type="FunFam" id="3.40.50.970:FF:000007">
    <property type="entry name" value="Acetolactate synthase"/>
    <property type="match status" value="1"/>
</dbReference>
<dbReference type="InterPro" id="IPR045229">
    <property type="entry name" value="TPP_enz"/>
</dbReference>
<feature type="domain" description="Thiamine pyrophosphate enzyme N-terminal TPP-binding" evidence="6">
    <location>
        <begin position="9"/>
        <end position="123"/>
    </location>
</feature>
<evidence type="ECO:0000313" key="8">
    <source>
        <dbReference type="Proteomes" id="UP000245631"/>
    </source>
</evidence>